<dbReference type="RefSeq" id="WP_138085778.1">
    <property type="nucleotide sequence ID" value="NZ_VAUV01000006.1"/>
</dbReference>
<evidence type="ECO:0000313" key="1">
    <source>
        <dbReference type="EMBL" id="TLD70949.1"/>
    </source>
</evidence>
<dbReference type="InterPro" id="IPR010869">
    <property type="entry name" value="DUF1501"/>
</dbReference>
<dbReference type="SUPFAM" id="SSF53649">
    <property type="entry name" value="Alkaline phosphatase-like"/>
    <property type="match status" value="1"/>
</dbReference>
<accession>A0A5R8KH62</accession>
<dbReference type="Proteomes" id="UP000306196">
    <property type="component" value="Unassembled WGS sequence"/>
</dbReference>
<dbReference type="OrthoDB" id="177538at2"/>
<name>A0A5R8KH62_9BACT</name>
<protein>
    <submittedName>
        <fullName evidence="1">DUF1501 domain-containing protein</fullName>
    </submittedName>
</protein>
<dbReference type="InterPro" id="IPR006311">
    <property type="entry name" value="TAT_signal"/>
</dbReference>
<organism evidence="1 2">
    <name type="scientific">Phragmitibacter flavus</name>
    <dbReference type="NCBI Taxonomy" id="2576071"/>
    <lineage>
        <taxon>Bacteria</taxon>
        <taxon>Pseudomonadati</taxon>
        <taxon>Verrucomicrobiota</taxon>
        <taxon>Verrucomicrobiia</taxon>
        <taxon>Verrucomicrobiales</taxon>
        <taxon>Verrucomicrobiaceae</taxon>
        <taxon>Phragmitibacter</taxon>
    </lineage>
</organism>
<reference evidence="1 2" key="1">
    <citation type="submission" date="2019-05" db="EMBL/GenBank/DDBJ databases">
        <title>Verrucobacter flavum gen. nov., sp. nov. a new member of the family Verrucomicrobiaceae.</title>
        <authorList>
            <person name="Szuroczki S."/>
            <person name="Abbaszade G."/>
            <person name="Szabo A."/>
            <person name="Felfoldi T."/>
            <person name="Schumann P."/>
            <person name="Boka K."/>
            <person name="Keki Z."/>
            <person name="Toumi M."/>
            <person name="Toth E."/>
        </authorList>
    </citation>
    <scope>NUCLEOTIDE SEQUENCE [LARGE SCALE GENOMIC DNA]</scope>
    <source>
        <strain evidence="1 2">MG-N-17</strain>
    </source>
</reference>
<comment type="caution">
    <text evidence="1">The sequence shown here is derived from an EMBL/GenBank/DDBJ whole genome shotgun (WGS) entry which is preliminary data.</text>
</comment>
<keyword evidence="2" id="KW-1185">Reference proteome</keyword>
<dbReference type="AlphaFoldDB" id="A0A5R8KH62"/>
<dbReference type="Pfam" id="PF07394">
    <property type="entry name" value="DUF1501"/>
    <property type="match status" value="1"/>
</dbReference>
<dbReference type="EMBL" id="VAUV01000006">
    <property type="protein sequence ID" value="TLD70949.1"/>
    <property type="molecule type" value="Genomic_DNA"/>
</dbReference>
<dbReference type="PANTHER" id="PTHR43737:SF1">
    <property type="entry name" value="DUF1501 DOMAIN-CONTAINING PROTEIN"/>
    <property type="match status" value="1"/>
</dbReference>
<proteinExistence type="predicted"/>
<sequence>MNFSASPDPRSPHFGRREMLKSLSSGFGYLAFAGLATQASQAAAPPREGPLAPKASHFPARAKHVIFLCMRGGPSHVDTFDYKPKLSADSGAAGQRPGTKLLGSKWNFAQHGQSGLWISELFPNVANHADDLCVLRSMQTDLPSHPQAFLQMHTGSFQFVRPSLGAWTLYGLGTENENLPGFVTLTPPGASGGAQNYGSSFLPAIYQGTRLGTDTRPIAGAQIRNLKSPLNSEVQRAELDLVQTLNRESLRRDQFNPAVEGVIESYELAFRMQKEMPQVMDIEGESAATKKLYGLENTSTADFGRKCLLARRFVEAGVRFVEISHGDWDQHFNLTSALGANCRSVDQPIAALLTDLKERGLLKDTLVIWGGEFGRTPHAQGGDGRDHNNKAFTMWMAGGGVKGGFAHGMTDDYGYEAIDNKMHVHDLHATILHLLGLDHEKLTYRYAGRDFRLTDVHGHVVKEIIA</sequence>
<dbReference type="PROSITE" id="PS51318">
    <property type="entry name" value="TAT"/>
    <property type="match status" value="1"/>
</dbReference>
<dbReference type="PANTHER" id="PTHR43737">
    <property type="entry name" value="BLL7424 PROTEIN"/>
    <property type="match status" value="1"/>
</dbReference>
<evidence type="ECO:0000313" key="2">
    <source>
        <dbReference type="Proteomes" id="UP000306196"/>
    </source>
</evidence>
<dbReference type="InterPro" id="IPR017850">
    <property type="entry name" value="Alkaline_phosphatase_core_sf"/>
</dbReference>
<dbReference type="Gene3D" id="3.40.720.10">
    <property type="entry name" value="Alkaline Phosphatase, subunit A"/>
    <property type="match status" value="1"/>
</dbReference>
<gene>
    <name evidence="1" type="ORF">FEM03_08500</name>
</gene>